<feature type="region of interest" description="Disordered" evidence="1">
    <location>
        <begin position="101"/>
        <end position="127"/>
    </location>
</feature>
<dbReference type="EMBL" id="CYRY02001947">
    <property type="protein sequence ID" value="VCW66614.1"/>
    <property type="molecule type" value="Genomic_DNA"/>
</dbReference>
<evidence type="ECO:0000313" key="2">
    <source>
        <dbReference type="EMBL" id="VCW66614.1"/>
    </source>
</evidence>
<proteinExistence type="predicted"/>
<name>A0A9X9PU91_GULGU</name>
<organism evidence="2 3">
    <name type="scientific">Gulo gulo</name>
    <name type="common">Wolverine</name>
    <name type="synonym">Gluton</name>
    <dbReference type="NCBI Taxonomy" id="48420"/>
    <lineage>
        <taxon>Eukaryota</taxon>
        <taxon>Metazoa</taxon>
        <taxon>Chordata</taxon>
        <taxon>Craniata</taxon>
        <taxon>Vertebrata</taxon>
        <taxon>Euteleostomi</taxon>
        <taxon>Mammalia</taxon>
        <taxon>Eutheria</taxon>
        <taxon>Laurasiatheria</taxon>
        <taxon>Carnivora</taxon>
        <taxon>Caniformia</taxon>
        <taxon>Musteloidea</taxon>
        <taxon>Mustelidae</taxon>
        <taxon>Guloninae</taxon>
        <taxon>Gulo</taxon>
    </lineage>
</organism>
<protein>
    <submittedName>
        <fullName evidence="2">Uncharacterized protein</fullName>
    </submittedName>
</protein>
<keyword evidence="3" id="KW-1185">Reference proteome</keyword>
<gene>
    <name evidence="2" type="ORF">BN2614_LOCUS1</name>
</gene>
<accession>A0A9X9PU91</accession>
<dbReference type="Proteomes" id="UP000269945">
    <property type="component" value="Unassembled WGS sequence"/>
</dbReference>
<evidence type="ECO:0000313" key="3">
    <source>
        <dbReference type="Proteomes" id="UP000269945"/>
    </source>
</evidence>
<dbReference type="AlphaFoldDB" id="A0A9X9PU91"/>
<reference evidence="2 3" key="1">
    <citation type="submission" date="2018-10" db="EMBL/GenBank/DDBJ databases">
        <authorList>
            <person name="Ekblom R."/>
            <person name="Jareborg N."/>
        </authorList>
    </citation>
    <scope>NUCLEOTIDE SEQUENCE [LARGE SCALE GENOMIC DNA]</scope>
    <source>
        <tissue evidence="2">Muscle</tissue>
    </source>
</reference>
<comment type="caution">
    <text evidence="2">The sequence shown here is derived from an EMBL/GenBank/DDBJ whole genome shotgun (WGS) entry which is preliminary data.</text>
</comment>
<evidence type="ECO:0000256" key="1">
    <source>
        <dbReference type="SAM" id="MobiDB-lite"/>
    </source>
</evidence>
<sequence length="127" mass="13802">MKGESACGAFRTCLEMTTIRMASKCSTPPTITAKTCFSRMPRSGWWLLGRKPPTGTGWAPPMWRLWKACCPSSAQVQRPWTPSPGCPCCCCRCSCWASRLASCSPPSEAAPGKPSPSSEWKPTPKCL</sequence>